<reference evidence="1" key="1">
    <citation type="journal article" date="2020" name="Nature">
        <title>Giant virus diversity and host interactions through global metagenomics.</title>
        <authorList>
            <person name="Schulz F."/>
            <person name="Roux S."/>
            <person name="Paez-Espino D."/>
            <person name="Jungbluth S."/>
            <person name="Walsh D.A."/>
            <person name="Denef V.J."/>
            <person name="McMahon K.D."/>
            <person name="Konstantinidis K.T."/>
            <person name="Eloe-Fadrosh E.A."/>
            <person name="Kyrpides N.C."/>
            <person name="Woyke T."/>
        </authorList>
    </citation>
    <scope>NUCLEOTIDE SEQUENCE</scope>
    <source>
        <strain evidence="1">GVMAG-M-3300023184-89</strain>
    </source>
</reference>
<organism evidence="1">
    <name type="scientific">viral metagenome</name>
    <dbReference type="NCBI Taxonomy" id="1070528"/>
    <lineage>
        <taxon>unclassified sequences</taxon>
        <taxon>metagenomes</taxon>
        <taxon>organismal metagenomes</taxon>
    </lineage>
</organism>
<protein>
    <submittedName>
        <fullName evidence="1">Uncharacterized protein</fullName>
    </submittedName>
</protein>
<evidence type="ECO:0000313" key="1">
    <source>
        <dbReference type="EMBL" id="QHT92590.1"/>
    </source>
</evidence>
<sequence length="230" mass="27188">MSHKVEVVCEPQEGRYYYTTTWTEKIDNGERYFSTNPLRYVGKYIGGRIEGWGEKMQEWQHFINDRGEEVVVTCNDTTAFYEVNKTETISDMQEYRDTLFCGACKEKGHRCPNENLRQAYFDSKQAQVKQAQVKQAQVNKEIYVVRSPVANKYYEATFWTRRVGNWPNEQHYTSIDTPREYVGKYIKHKQCGYGDSADHWAICLKDGKEHEVEFDYDGKRAFYEVDPRPE</sequence>
<name>A0A6C0IIZ0_9ZZZZ</name>
<accession>A0A6C0IIZ0</accession>
<dbReference type="AlphaFoldDB" id="A0A6C0IIZ0"/>
<dbReference type="EMBL" id="MN740193">
    <property type="protein sequence ID" value="QHT92590.1"/>
    <property type="molecule type" value="Genomic_DNA"/>
</dbReference>
<proteinExistence type="predicted"/>